<feature type="chain" id="PRO_5018630667" description="DUF4468 domain-containing protein" evidence="1">
    <location>
        <begin position="22"/>
        <end position="183"/>
    </location>
</feature>
<gene>
    <name evidence="2" type="ORF">DPV69_06030</name>
</gene>
<keyword evidence="1" id="KW-0732">Signal</keyword>
<protein>
    <recommendedName>
        <fullName evidence="4">DUF4468 domain-containing protein</fullName>
    </recommendedName>
</protein>
<evidence type="ECO:0000313" key="2">
    <source>
        <dbReference type="EMBL" id="RWU10887.1"/>
    </source>
</evidence>
<dbReference type="OrthoDB" id="1449691at2"/>
<reference evidence="2 3" key="1">
    <citation type="submission" date="2018-06" db="EMBL/GenBank/DDBJ databases">
        <title>Pedobacter endophyticus sp. nov., an endophytic bacterium isolated from a leaf of Triticum aestivum.</title>
        <authorList>
            <person name="Zhang L."/>
        </authorList>
    </citation>
    <scope>NUCLEOTIDE SEQUENCE [LARGE SCALE GENOMIC DNA]</scope>
    <source>
        <strain evidence="2 3">CM134L-2</strain>
    </source>
</reference>
<evidence type="ECO:0000256" key="1">
    <source>
        <dbReference type="SAM" id="SignalP"/>
    </source>
</evidence>
<evidence type="ECO:0008006" key="4">
    <source>
        <dbReference type="Google" id="ProtNLM"/>
    </source>
</evidence>
<comment type="caution">
    <text evidence="2">The sequence shown here is derived from an EMBL/GenBank/DDBJ whole genome shotgun (WGS) entry which is preliminary data.</text>
</comment>
<keyword evidence="3" id="KW-1185">Reference proteome</keyword>
<proteinExistence type="predicted"/>
<organism evidence="2 3">
    <name type="scientific">Pedobacter chitinilyticus</name>
    <dbReference type="NCBI Taxonomy" id="2233776"/>
    <lineage>
        <taxon>Bacteria</taxon>
        <taxon>Pseudomonadati</taxon>
        <taxon>Bacteroidota</taxon>
        <taxon>Sphingobacteriia</taxon>
        <taxon>Sphingobacteriales</taxon>
        <taxon>Sphingobacteriaceae</taxon>
        <taxon>Pedobacter</taxon>
    </lineage>
</organism>
<dbReference type="EMBL" id="SAYW01000001">
    <property type="protein sequence ID" value="RWU10887.1"/>
    <property type="molecule type" value="Genomic_DNA"/>
</dbReference>
<sequence>MKTLKTIITALLLLQTVVSFGQTKEETIEWLNNNGSTLLNTDIYKQNDNGINAFLQRFEKIKNDTVLYYQSFDCQSCGDKTLDITIDNIPVSSILYQDVNTLVKMKSERNQNIGYFVVRLIPNTNVPTYVSISSYRKEYYRNDKKDKIEFYYQLNNEENAKRVLKAIMHLAKLSGAKENKQTF</sequence>
<name>A0A3S3SUV7_9SPHI</name>
<feature type="signal peptide" evidence="1">
    <location>
        <begin position="1"/>
        <end position="21"/>
    </location>
</feature>
<accession>A0A3S3SUV7</accession>
<dbReference type="RefSeq" id="WP_113646369.1">
    <property type="nucleotide sequence ID" value="NZ_QMHN01000001.1"/>
</dbReference>
<dbReference type="AlphaFoldDB" id="A0A3S3SUV7"/>
<evidence type="ECO:0000313" key="3">
    <source>
        <dbReference type="Proteomes" id="UP000284120"/>
    </source>
</evidence>
<dbReference type="Proteomes" id="UP000284120">
    <property type="component" value="Unassembled WGS sequence"/>
</dbReference>